<dbReference type="EMBL" id="AFBN01000026">
    <property type="protein sequence ID" value="EGF58014.1"/>
    <property type="molecule type" value="Genomic_DNA"/>
</dbReference>
<keyword evidence="5" id="KW-0408">Iron</keyword>
<dbReference type="SUPFAM" id="SSF102114">
    <property type="entry name" value="Radical SAM enzymes"/>
    <property type="match status" value="1"/>
</dbReference>
<name>F3PS23_9BACE</name>
<dbReference type="HOGENOM" id="CLU_009273_3_1_10"/>
<comment type="caution">
    <text evidence="8">The sequence shown here is derived from an EMBL/GenBank/DDBJ whole genome shotgun (WGS) entry which is preliminary data.</text>
</comment>
<dbReference type="GO" id="GO:0051539">
    <property type="term" value="F:4 iron, 4 sulfur cluster binding"/>
    <property type="evidence" value="ECO:0007669"/>
    <property type="project" value="UniProtKB-KW"/>
</dbReference>
<proteinExistence type="predicted"/>
<evidence type="ECO:0000313" key="9">
    <source>
        <dbReference type="Proteomes" id="UP000003416"/>
    </source>
</evidence>
<dbReference type="AlphaFoldDB" id="F3PS23"/>
<dbReference type="NCBIfam" id="TIGR04085">
    <property type="entry name" value="rSAM_more_4Fe4S"/>
    <property type="match status" value="1"/>
</dbReference>
<protein>
    <submittedName>
        <fullName evidence="8">Radical SAM domain protein</fullName>
    </submittedName>
</protein>
<dbReference type="PROSITE" id="PS51918">
    <property type="entry name" value="RADICAL_SAM"/>
    <property type="match status" value="1"/>
</dbReference>
<evidence type="ECO:0000313" key="8">
    <source>
        <dbReference type="EMBL" id="EGF58014.1"/>
    </source>
</evidence>
<keyword evidence="3" id="KW-0949">S-adenosyl-L-methionine</keyword>
<evidence type="ECO:0000256" key="6">
    <source>
        <dbReference type="ARBA" id="ARBA00023014"/>
    </source>
</evidence>
<dbReference type="SFLD" id="SFLDG01067">
    <property type="entry name" value="SPASM/twitch_domain_containing"/>
    <property type="match status" value="1"/>
</dbReference>
<feature type="domain" description="Radical SAM core" evidence="7">
    <location>
        <begin position="57"/>
        <end position="294"/>
    </location>
</feature>
<evidence type="ECO:0000256" key="1">
    <source>
        <dbReference type="ARBA" id="ARBA00001966"/>
    </source>
</evidence>
<dbReference type="Gene3D" id="3.20.20.70">
    <property type="entry name" value="Aldolase class I"/>
    <property type="match status" value="1"/>
</dbReference>
<comment type="cofactor">
    <cofactor evidence="1">
        <name>[4Fe-4S] cluster</name>
        <dbReference type="ChEBI" id="CHEBI:49883"/>
    </cofactor>
</comment>
<dbReference type="STRING" id="763034.HMPREF9446_01527"/>
<gene>
    <name evidence="8" type="ORF">HMPREF9446_01527</name>
</gene>
<accession>F3PS23</accession>
<sequence length="409" mass="47547">MNVNLYEQLQACIADSDNINNLDDETVDFLYKKKIIVEKDKDDLFLLNYQYETDRSTYSKNVLGLTIAPTLACNFSCSYCFEEHKRKISMDERTENAIISFINNHQESRELHLNWYGGEPLLAIGTIERLLDKITNGTTLKFTKHNLITNGFLVNDRVISLFKKYPLNVVQITLDGKRERHNLIRKTKADLPTYDKIIDNINRLLNEFDNTCVHVRVNIEKSNVGDYYEVANELRKMYDGKRLVVYPGFLRIDNEEKTAYSCRSMDRKDIAELMFDAVNKKVINESLYPQLFCSKTCAATRQCAYIVGPEGEVYKCWNDVGNPERVVGTIHGNKIINRTLLNKYIVGSKWYHDEACRKCFFLPICNGTCAWYVLRNKYENGKYDLCTCMQKSPGMLEKCLETYYEMNAE</sequence>
<reference evidence="8 9" key="1">
    <citation type="submission" date="2011-02" db="EMBL/GenBank/DDBJ databases">
        <authorList>
            <person name="Weinstock G."/>
            <person name="Sodergren E."/>
            <person name="Clifton S."/>
            <person name="Fulton L."/>
            <person name="Fulton B."/>
            <person name="Courtney L."/>
            <person name="Fronick C."/>
            <person name="Harrison M."/>
            <person name="Strong C."/>
            <person name="Farmer C."/>
            <person name="Delahaunty K."/>
            <person name="Markovic C."/>
            <person name="Hall O."/>
            <person name="Minx P."/>
            <person name="Tomlinson C."/>
            <person name="Mitreva M."/>
            <person name="Hou S."/>
            <person name="Chen J."/>
            <person name="Wollam A."/>
            <person name="Pepin K.H."/>
            <person name="Johnson M."/>
            <person name="Bhonagiri V."/>
            <person name="Zhang X."/>
            <person name="Suruliraj S."/>
            <person name="Warren W."/>
            <person name="Chinwalla A."/>
            <person name="Mardis E.R."/>
            <person name="Wilson R.K."/>
        </authorList>
    </citation>
    <scope>NUCLEOTIDE SEQUENCE [LARGE SCALE GENOMIC DNA]</scope>
    <source>
        <strain evidence="8 9">YIT 12057</strain>
    </source>
</reference>
<evidence type="ECO:0000256" key="2">
    <source>
        <dbReference type="ARBA" id="ARBA00022485"/>
    </source>
</evidence>
<evidence type="ECO:0000256" key="5">
    <source>
        <dbReference type="ARBA" id="ARBA00023004"/>
    </source>
</evidence>
<dbReference type="PANTHER" id="PTHR43787">
    <property type="entry name" value="FEMO COFACTOR BIOSYNTHESIS PROTEIN NIFB-RELATED"/>
    <property type="match status" value="1"/>
</dbReference>
<dbReference type="eggNOG" id="COG0641">
    <property type="taxonomic scope" value="Bacteria"/>
</dbReference>
<dbReference type="InterPro" id="IPR013785">
    <property type="entry name" value="Aldolase_TIM"/>
</dbReference>
<dbReference type="CDD" id="cd01335">
    <property type="entry name" value="Radical_SAM"/>
    <property type="match status" value="1"/>
</dbReference>
<dbReference type="InterPro" id="IPR058240">
    <property type="entry name" value="rSAM_sf"/>
</dbReference>
<dbReference type="InterPro" id="IPR007197">
    <property type="entry name" value="rSAM"/>
</dbReference>
<dbReference type="SFLD" id="SFLDS00029">
    <property type="entry name" value="Radical_SAM"/>
    <property type="match status" value="1"/>
</dbReference>
<organism evidence="8 9">
    <name type="scientific">Bacteroides fluxus YIT 12057</name>
    <dbReference type="NCBI Taxonomy" id="763034"/>
    <lineage>
        <taxon>Bacteria</taxon>
        <taxon>Pseudomonadati</taxon>
        <taxon>Bacteroidota</taxon>
        <taxon>Bacteroidia</taxon>
        <taxon>Bacteroidales</taxon>
        <taxon>Bacteroidaceae</taxon>
        <taxon>Bacteroides</taxon>
    </lineage>
</organism>
<dbReference type="PANTHER" id="PTHR43787:SF3">
    <property type="entry name" value="ARYLSULFATASE REGULATORY PROTEIN"/>
    <property type="match status" value="1"/>
</dbReference>
<keyword evidence="4" id="KW-0479">Metal-binding</keyword>
<evidence type="ECO:0000256" key="4">
    <source>
        <dbReference type="ARBA" id="ARBA00022723"/>
    </source>
</evidence>
<dbReference type="GO" id="GO:0003824">
    <property type="term" value="F:catalytic activity"/>
    <property type="evidence" value="ECO:0007669"/>
    <property type="project" value="InterPro"/>
</dbReference>
<keyword evidence="9" id="KW-1185">Reference proteome</keyword>
<dbReference type="GO" id="GO:0046872">
    <property type="term" value="F:metal ion binding"/>
    <property type="evidence" value="ECO:0007669"/>
    <property type="project" value="UniProtKB-KW"/>
</dbReference>
<evidence type="ECO:0000259" key="7">
    <source>
        <dbReference type="PROSITE" id="PS51918"/>
    </source>
</evidence>
<keyword evidence="6" id="KW-0411">Iron-sulfur</keyword>
<dbReference type="Proteomes" id="UP000003416">
    <property type="component" value="Unassembled WGS sequence"/>
</dbReference>
<dbReference type="UniPathway" id="UPA00782"/>
<dbReference type="InterPro" id="IPR023885">
    <property type="entry name" value="4Fe4S-binding_SPASM_dom"/>
</dbReference>
<keyword evidence="2" id="KW-0004">4Fe-4S</keyword>
<dbReference type="Pfam" id="PF04055">
    <property type="entry name" value="Radical_SAM"/>
    <property type="match status" value="1"/>
</dbReference>
<evidence type="ECO:0000256" key="3">
    <source>
        <dbReference type="ARBA" id="ARBA00022691"/>
    </source>
</evidence>